<sequence>MYKLCGGGGGGSGRGGGRGRGRSNDRSIKMTMMTMMTMMVMMMDSVYTPNPIYGNLEGFFYGPDELPISKIKSLT</sequence>
<dbReference type="AlphaFoldDB" id="A0A5M9JUI1"/>
<feature type="region of interest" description="Disordered" evidence="1">
    <location>
        <begin position="1"/>
        <end position="26"/>
    </location>
</feature>
<protein>
    <submittedName>
        <fullName evidence="2">Uncharacterized protein</fullName>
    </submittedName>
</protein>
<dbReference type="Proteomes" id="UP000322873">
    <property type="component" value="Unassembled WGS sequence"/>
</dbReference>
<gene>
    <name evidence="2" type="ORF">EYC84_003693</name>
</gene>
<organism evidence="2 3">
    <name type="scientific">Monilinia fructicola</name>
    <name type="common">Brown rot fungus</name>
    <name type="synonym">Ciboria fructicola</name>
    <dbReference type="NCBI Taxonomy" id="38448"/>
    <lineage>
        <taxon>Eukaryota</taxon>
        <taxon>Fungi</taxon>
        <taxon>Dikarya</taxon>
        <taxon>Ascomycota</taxon>
        <taxon>Pezizomycotina</taxon>
        <taxon>Leotiomycetes</taxon>
        <taxon>Helotiales</taxon>
        <taxon>Sclerotiniaceae</taxon>
        <taxon>Monilinia</taxon>
    </lineage>
</organism>
<evidence type="ECO:0000256" key="1">
    <source>
        <dbReference type="SAM" id="MobiDB-lite"/>
    </source>
</evidence>
<evidence type="ECO:0000313" key="3">
    <source>
        <dbReference type="Proteomes" id="UP000322873"/>
    </source>
</evidence>
<accession>A0A5M9JUI1</accession>
<evidence type="ECO:0000313" key="2">
    <source>
        <dbReference type="EMBL" id="KAA8573184.1"/>
    </source>
</evidence>
<proteinExistence type="predicted"/>
<dbReference type="EMBL" id="VICG01000004">
    <property type="protein sequence ID" value="KAA8573184.1"/>
    <property type="molecule type" value="Genomic_DNA"/>
</dbReference>
<comment type="caution">
    <text evidence="2">The sequence shown here is derived from an EMBL/GenBank/DDBJ whole genome shotgun (WGS) entry which is preliminary data.</text>
</comment>
<reference evidence="2 3" key="1">
    <citation type="submission" date="2019-06" db="EMBL/GenBank/DDBJ databases">
        <title>Genome Sequence of the Brown Rot Fungal Pathogen Monilinia fructicola.</title>
        <authorList>
            <person name="De Miccolis Angelini R.M."/>
            <person name="Landi L."/>
            <person name="Abate D."/>
            <person name="Pollastro S."/>
            <person name="Romanazzi G."/>
            <person name="Faretra F."/>
        </authorList>
    </citation>
    <scope>NUCLEOTIDE SEQUENCE [LARGE SCALE GENOMIC DNA]</scope>
    <source>
        <strain evidence="2 3">Mfrc123</strain>
    </source>
</reference>
<name>A0A5M9JUI1_MONFR</name>
<feature type="compositionally biased region" description="Gly residues" evidence="1">
    <location>
        <begin position="1"/>
        <end position="18"/>
    </location>
</feature>
<keyword evidence="3" id="KW-1185">Reference proteome</keyword>